<evidence type="ECO:0000313" key="2">
    <source>
        <dbReference type="Proteomes" id="UP001310248"/>
    </source>
</evidence>
<evidence type="ECO:0000313" key="1">
    <source>
        <dbReference type="EMBL" id="MEE1674774.1"/>
    </source>
</evidence>
<comment type="caution">
    <text evidence="1">The sequence shown here is derived from an EMBL/GenBank/DDBJ whole genome shotgun (WGS) entry which is preliminary data.</text>
</comment>
<gene>
    <name evidence="1" type="primary">phnG</name>
    <name evidence="1" type="ORF">SNR37_000093</name>
</gene>
<organism evidence="1 2">
    <name type="scientific">Agarivorans aestuarii</name>
    <dbReference type="NCBI Taxonomy" id="1563703"/>
    <lineage>
        <taxon>Bacteria</taxon>
        <taxon>Pseudomonadati</taxon>
        <taxon>Pseudomonadota</taxon>
        <taxon>Gammaproteobacteria</taxon>
        <taxon>Alteromonadales</taxon>
        <taxon>Alteromonadaceae</taxon>
        <taxon>Agarivorans</taxon>
    </lineage>
</organism>
<protein>
    <submittedName>
        <fullName evidence="1">Phosphonate C-P lyase system protein PhnG</fullName>
    </submittedName>
</protein>
<proteinExistence type="predicted"/>
<dbReference type="RefSeq" id="WP_329775822.1">
    <property type="nucleotide sequence ID" value="NZ_JAYDYW010000010.1"/>
</dbReference>
<sequence length="156" mass="17335">MSTQNSNSSADIAKRQQWMSILANASYQELSRRWQQLGLDPECEVIRQPEIGLAKLQGRVGGSGERFNFADTTITRAAVRLNNGTLGYGYLRGRAKQHALLSALIDALMQQAEYAHSLQEALIQPLAELQQQAKQQQATRAAESKVDFFTVVRGED</sequence>
<name>A0ABU7G5S9_9ALTE</name>
<keyword evidence="1" id="KW-0456">Lyase</keyword>
<dbReference type="NCBIfam" id="TIGR03293">
    <property type="entry name" value="PhnG_redo"/>
    <property type="match status" value="1"/>
</dbReference>
<accession>A0ABU7G5S9</accession>
<reference evidence="2" key="1">
    <citation type="submission" date="2023-07" db="EMBL/GenBank/DDBJ databases">
        <title>Draft genome sequence of Agarivorans aestuarii strain ZMCS4, a CAZymes producing bacteria isolated from the marine brown algae Clodostephus spongiosus.</title>
        <authorList>
            <person name="Lorente B."/>
            <person name="Cabral C."/>
            <person name="Frias J."/>
            <person name="Faria J."/>
            <person name="Toubarro D."/>
        </authorList>
    </citation>
    <scope>NUCLEOTIDE SEQUENCE [LARGE SCALE GENOMIC DNA]</scope>
    <source>
        <strain evidence="2">ZMCS4</strain>
    </source>
</reference>
<dbReference type="EMBL" id="JAYDYW010000010">
    <property type="protein sequence ID" value="MEE1674774.1"/>
    <property type="molecule type" value="Genomic_DNA"/>
</dbReference>
<dbReference type="InterPro" id="IPR009609">
    <property type="entry name" value="Phosphonate_metab_PhnG"/>
</dbReference>
<keyword evidence="2" id="KW-1185">Reference proteome</keyword>
<dbReference type="GO" id="GO:0016829">
    <property type="term" value="F:lyase activity"/>
    <property type="evidence" value="ECO:0007669"/>
    <property type="project" value="UniProtKB-KW"/>
</dbReference>
<dbReference type="Proteomes" id="UP001310248">
    <property type="component" value="Unassembled WGS sequence"/>
</dbReference>
<dbReference type="Pfam" id="PF06754">
    <property type="entry name" value="PhnG"/>
    <property type="match status" value="1"/>
</dbReference>